<evidence type="ECO:0000313" key="8">
    <source>
        <dbReference type="EMBL" id="CAE2328172.1"/>
    </source>
</evidence>
<feature type="region of interest" description="Disordered" evidence="6">
    <location>
        <begin position="326"/>
        <end position="348"/>
    </location>
</feature>
<evidence type="ECO:0000256" key="7">
    <source>
        <dbReference type="SAM" id="SignalP"/>
    </source>
</evidence>
<comment type="subcellular location">
    <subcellularLocation>
        <location evidence="1">Plastid</location>
        <location evidence="1">Chloroplast stroma</location>
    </subcellularLocation>
</comment>
<evidence type="ECO:0000256" key="5">
    <source>
        <dbReference type="ARBA" id="ARBA00038237"/>
    </source>
</evidence>
<evidence type="ECO:0000256" key="4">
    <source>
        <dbReference type="ARBA" id="ARBA00022946"/>
    </source>
</evidence>
<feature type="chain" id="PRO_5031143319" evidence="7">
    <location>
        <begin position="45"/>
        <end position="659"/>
    </location>
</feature>
<keyword evidence="3" id="KW-0934">Plastid</keyword>
<dbReference type="GO" id="GO:0009570">
    <property type="term" value="C:chloroplast stroma"/>
    <property type="evidence" value="ECO:0007669"/>
    <property type="project" value="UniProtKB-SubCell"/>
</dbReference>
<keyword evidence="7" id="KW-0732">Signal</keyword>
<dbReference type="PANTHER" id="PTHR34113:SF2">
    <property type="entry name" value="PROTEIN LIKE EARLY STARVATION, CHLOROPLASTIC"/>
    <property type="match status" value="1"/>
</dbReference>
<evidence type="ECO:0000256" key="1">
    <source>
        <dbReference type="ARBA" id="ARBA00004470"/>
    </source>
</evidence>
<organism evidence="8">
    <name type="scientific">Guillardia theta</name>
    <name type="common">Cryptophyte</name>
    <name type="synonym">Cryptomonas phi</name>
    <dbReference type="NCBI Taxonomy" id="55529"/>
    <lineage>
        <taxon>Eukaryota</taxon>
        <taxon>Cryptophyceae</taxon>
        <taxon>Pyrenomonadales</taxon>
        <taxon>Geminigeraceae</taxon>
        <taxon>Guillardia</taxon>
    </lineage>
</organism>
<accession>A0A7S4PAK5</accession>
<dbReference type="PANTHER" id="PTHR34113">
    <property type="entry name" value="INACTIVE PURPLE ACID PHOSPHATASE-LIKE PROTEIN"/>
    <property type="match status" value="1"/>
</dbReference>
<name>A0A7S4PAK5_GUITH</name>
<dbReference type="GO" id="GO:0005982">
    <property type="term" value="P:starch metabolic process"/>
    <property type="evidence" value="ECO:0007669"/>
    <property type="project" value="TreeGrafter"/>
</dbReference>
<evidence type="ECO:0000256" key="3">
    <source>
        <dbReference type="ARBA" id="ARBA00022640"/>
    </source>
</evidence>
<protein>
    <submittedName>
        <fullName evidence="8">Uncharacterized protein</fullName>
    </submittedName>
</protein>
<sequence length="659" mass="75257">MTMVMQSVKFPPSSSMQRSVSRCMDSRILLSLLLFSALAVKTSGEFKALRGGSSATMTFRPELRKTYSSTIQKQDAEDLERHKALLRVPSRPSVLGQADRVSSSSEKPRRLQLIRPDMESNENCEGKVREIEDTKKFKAFQGTGHVMLSPEEVKSASSTEMHKLAIARLARMQIKITGGSNLTVSKDSELIREEEARFKRTHMTAVKSVNVQPPAEQLEDVKEAMEQTARQTISGEKEGVDEHGNTWKEIWGVDEATGKRFGSKVGYDGQGEWHEEWTLSKDGQFELTGGNTQGHRWGQSYGIFENGTSWREKWLEKWEFAERTKWTSDGTTEGSRRGRDENDKTWEETWGQSLADGIEKGHLSGRNEYGETWEEEWETAPLNAFDAETGLQKQTSCGQKSGVDRSGMRWSETWGKDDIYGRWGTRSEERVDGSSWTEHWGANFEGDLWCEKWGVNKLGLGVSEEWGWKCGQKNVRIGQEMDGVKNEEEGKVETWTETWCKTFEADGRLARTHAEKHGDNGFGDKWVEKWDELYDKTGATEKWASKRGSKERTNDVWHEQWGEKRAPPDEHNPNGRFSSCWAEKEGTNGYGERWHDQWSENYEDNGSGNKVCNKWKVFGDGTERIERSGEEWDGRGWFQKGGETLLNGAKVDGWHERAW</sequence>
<feature type="compositionally biased region" description="Basic and acidic residues" evidence="6">
    <location>
        <begin position="548"/>
        <end position="573"/>
    </location>
</feature>
<dbReference type="EMBL" id="HBKN01040266">
    <property type="protein sequence ID" value="CAE2328172.1"/>
    <property type="molecule type" value="Transcribed_RNA"/>
</dbReference>
<feature type="signal peptide" evidence="7">
    <location>
        <begin position="1"/>
        <end position="44"/>
    </location>
</feature>
<evidence type="ECO:0000256" key="6">
    <source>
        <dbReference type="SAM" id="MobiDB-lite"/>
    </source>
</evidence>
<feature type="region of interest" description="Disordered" evidence="6">
    <location>
        <begin position="542"/>
        <end position="575"/>
    </location>
</feature>
<keyword evidence="4" id="KW-0809">Transit peptide</keyword>
<dbReference type="GO" id="GO:2000904">
    <property type="term" value="P:regulation of starch metabolic process"/>
    <property type="evidence" value="ECO:0007669"/>
    <property type="project" value="TreeGrafter"/>
</dbReference>
<gene>
    <name evidence="8" type="ORF">GTHE00462_LOCUS31497</name>
</gene>
<dbReference type="AlphaFoldDB" id="A0A7S4PAK5"/>
<dbReference type="GO" id="GO:2001070">
    <property type="term" value="F:starch binding"/>
    <property type="evidence" value="ECO:0007669"/>
    <property type="project" value="TreeGrafter"/>
</dbReference>
<keyword evidence="2" id="KW-0150">Chloroplast</keyword>
<comment type="similarity">
    <text evidence="5">Belongs to the ESV1 family.</text>
</comment>
<feature type="compositionally biased region" description="Basic and acidic residues" evidence="6">
    <location>
        <begin position="334"/>
        <end position="347"/>
    </location>
</feature>
<dbReference type="InterPro" id="IPR052495">
    <property type="entry name" value="Alpha-glucan_binding_chloro"/>
</dbReference>
<evidence type="ECO:0000256" key="2">
    <source>
        <dbReference type="ARBA" id="ARBA00022528"/>
    </source>
</evidence>
<reference evidence="8" key="1">
    <citation type="submission" date="2021-01" db="EMBL/GenBank/DDBJ databases">
        <authorList>
            <person name="Corre E."/>
            <person name="Pelletier E."/>
            <person name="Niang G."/>
            <person name="Scheremetjew M."/>
            <person name="Finn R."/>
            <person name="Kale V."/>
            <person name="Holt S."/>
            <person name="Cochrane G."/>
            <person name="Meng A."/>
            <person name="Brown T."/>
            <person name="Cohen L."/>
        </authorList>
    </citation>
    <scope>NUCLEOTIDE SEQUENCE</scope>
    <source>
        <strain evidence="8">CCMP 2712</strain>
    </source>
</reference>
<proteinExistence type="inferred from homology"/>